<proteinExistence type="predicted"/>
<dbReference type="EMBL" id="BAABGT010000099">
    <property type="protein sequence ID" value="GAA4556753.1"/>
    <property type="molecule type" value="Genomic_DNA"/>
</dbReference>
<dbReference type="Proteomes" id="UP001501598">
    <property type="component" value="Unassembled WGS sequence"/>
</dbReference>
<keyword evidence="1" id="KW-0328">Glycosyltransferase</keyword>
<dbReference type="InterPro" id="IPR004629">
    <property type="entry name" value="WecG_TagA_CpsF"/>
</dbReference>
<keyword evidence="2" id="KW-0808">Transferase</keyword>
<comment type="caution">
    <text evidence="3">The sequence shown here is derived from an EMBL/GenBank/DDBJ whole genome shotgun (WGS) entry which is preliminary data.</text>
</comment>
<dbReference type="Pfam" id="PF03808">
    <property type="entry name" value="Glyco_tran_WecG"/>
    <property type="match status" value="1"/>
</dbReference>
<dbReference type="CDD" id="cd06533">
    <property type="entry name" value="Glyco_transf_WecG_TagA"/>
    <property type="match status" value="1"/>
</dbReference>
<keyword evidence="4" id="KW-1185">Reference proteome</keyword>
<dbReference type="RefSeq" id="WP_345425965.1">
    <property type="nucleotide sequence ID" value="NZ_BAABGT010000099.1"/>
</dbReference>
<accession>A0ABP8S1C2</accession>
<dbReference type="PANTHER" id="PTHR34136">
    <property type="match status" value="1"/>
</dbReference>
<evidence type="ECO:0000256" key="1">
    <source>
        <dbReference type="ARBA" id="ARBA00022676"/>
    </source>
</evidence>
<sequence>MTAPPHTLCEARHVRIAGVEICSVTEEGVVDLARRAWALGKGCRVVTANTDILRLAARDPVARALVDRATAVVADGMPLVWASRILGDPLPERVTGSSLIFSLSELAAAEGRSVFVLGGAPGVPELAADRLRERYPALRVVGAESPAFGFDGDPAAVADVVRGVREAAPDLVFVGMGFPRQEVLIEALVEAHPRAFYIGCGAAIPMAAGVVDRAPAVLQQSGLEWAYRLLREPGRLSRRYLRNDLVFALGLLATTSVQRARAQGEGRG</sequence>
<evidence type="ECO:0000256" key="2">
    <source>
        <dbReference type="ARBA" id="ARBA00022679"/>
    </source>
</evidence>
<name>A0ABP8S1C2_9PSEU</name>
<evidence type="ECO:0000313" key="3">
    <source>
        <dbReference type="EMBL" id="GAA4556753.1"/>
    </source>
</evidence>
<organism evidence="3 4">
    <name type="scientific">Pseudonocardia xishanensis</name>
    <dbReference type="NCBI Taxonomy" id="630995"/>
    <lineage>
        <taxon>Bacteria</taxon>
        <taxon>Bacillati</taxon>
        <taxon>Actinomycetota</taxon>
        <taxon>Actinomycetes</taxon>
        <taxon>Pseudonocardiales</taxon>
        <taxon>Pseudonocardiaceae</taxon>
        <taxon>Pseudonocardia</taxon>
    </lineage>
</organism>
<dbReference type="NCBIfam" id="TIGR00696">
    <property type="entry name" value="wecG_tagA_cpsF"/>
    <property type="match status" value="1"/>
</dbReference>
<gene>
    <name evidence="3" type="ORF">GCM10023175_59670</name>
</gene>
<protein>
    <recommendedName>
        <fullName evidence="5">N-acetylglucosaminyldiphosphoundecaprenol N-acetyl-beta-D-mannosaminyltransferase</fullName>
    </recommendedName>
</protein>
<reference evidence="4" key="1">
    <citation type="journal article" date="2019" name="Int. J. Syst. Evol. Microbiol.">
        <title>The Global Catalogue of Microorganisms (GCM) 10K type strain sequencing project: providing services to taxonomists for standard genome sequencing and annotation.</title>
        <authorList>
            <consortium name="The Broad Institute Genomics Platform"/>
            <consortium name="The Broad Institute Genome Sequencing Center for Infectious Disease"/>
            <person name="Wu L."/>
            <person name="Ma J."/>
        </authorList>
    </citation>
    <scope>NUCLEOTIDE SEQUENCE [LARGE SCALE GENOMIC DNA]</scope>
    <source>
        <strain evidence="4">JCM 17906</strain>
    </source>
</reference>
<evidence type="ECO:0000313" key="4">
    <source>
        <dbReference type="Proteomes" id="UP001501598"/>
    </source>
</evidence>
<dbReference type="PANTHER" id="PTHR34136:SF1">
    <property type="entry name" value="UDP-N-ACETYL-D-MANNOSAMINURONIC ACID TRANSFERASE"/>
    <property type="match status" value="1"/>
</dbReference>
<evidence type="ECO:0008006" key="5">
    <source>
        <dbReference type="Google" id="ProtNLM"/>
    </source>
</evidence>